<reference evidence="7 8" key="1">
    <citation type="submission" date="2018-06" db="EMBL/GenBank/DDBJ databases">
        <authorList>
            <consortium name="Pathogen Informatics"/>
            <person name="Doyle S."/>
        </authorList>
    </citation>
    <scope>NUCLEOTIDE SEQUENCE [LARGE SCALE GENOMIC DNA]</scope>
    <source>
        <strain evidence="7 8">NCTC11343</strain>
    </source>
</reference>
<organism evidence="7 8">
    <name type="scientific">Sphingobacterium multivorum</name>
    <dbReference type="NCBI Taxonomy" id="28454"/>
    <lineage>
        <taxon>Bacteria</taxon>
        <taxon>Pseudomonadati</taxon>
        <taxon>Bacteroidota</taxon>
        <taxon>Sphingobacteriia</taxon>
        <taxon>Sphingobacteriales</taxon>
        <taxon>Sphingobacteriaceae</taxon>
        <taxon>Sphingobacterium</taxon>
    </lineage>
</organism>
<dbReference type="Pfam" id="PF00348">
    <property type="entry name" value="polyprenyl_synt"/>
    <property type="match status" value="1"/>
</dbReference>
<dbReference type="SFLD" id="SFLDS00005">
    <property type="entry name" value="Isoprenoid_Synthase_Type_I"/>
    <property type="match status" value="1"/>
</dbReference>
<sequence length="322" mass="35977">MQHLQQLVIEAIETSQFPETPSNLYDPIRYILTLGGKRVRPVLTLMAAELFGMQEMEEIIPAAKAVEFFHNFSLIHDDLMDKAPLRRGKTTVHEKWDANIAILSGDGLLVKAYEEISKCNPIYLPATLKILSKVAMEVCEGQQLDMDYESRDSLTMPEYLEMIRLKTSVLLGGALQLGAILSGADEQQQQLIYDFGENVGLAFQLQDDILDAYGDPDTFGKIVGGDIMINKKTFLLVKLMAVISDDDKTVLQALLNATIETAPSKVADMLALYDKYAIKTAADELKDSYTQRAFEKMEALNVPNDRKEALLVLANNLLVRQQ</sequence>
<name>A0A2X2J5B2_SPHMU</name>
<evidence type="ECO:0000313" key="7">
    <source>
        <dbReference type="EMBL" id="SPZ86996.1"/>
    </source>
</evidence>
<dbReference type="InterPro" id="IPR000092">
    <property type="entry name" value="Polyprenyl_synt"/>
</dbReference>
<dbReference type="InterPro" id="IPR033749">
    <property type="entry name" value="Polyprenyl_synt_CS"/>
</dbReference>
<proteinExistence type="inferred from homology"/>
<keyword evidence="3 6" id="KW-0808">Transferase</keyword>
<dbReference type="EC" id="2.5.1.30" evidence="7"/>
<dbReference type="RefSeq" id="WP_112374896.1">
    <property type="nucleotide sequence ID" value="NZ_CP069793.1"/>
</dbReference>
<comment type="similarity">
    <text evidence="2 6">Belongs to the FPP/GGPP synthase family.</text>
</comment>
<gene>
    <name evidence="7" type="primary">hepT</name>
    <name evidence="7" type="ORF">NCTC11343_02652</name>
</gene>
<evidence type="ECO:0000256" key="3">
    <source>
        <dbReference type="ARBA" id="ARBA00022679"/>
    </source>
</evidence>
<evidence type="ECO:0000256" key="5">
    <source>
        <dbReference type="ARBA" id="ARBA00022842"/>
    </source>
</evidence>
<dbReference type="SFLD" id="SFLDG01017">
    <property type="entry name" value="Polyprenyl_Transferase_Like"/>
    <property type="match status" value="1"/>
</dbReference>
<dbReference type="GO" id="GO:0008299">
    <property type="term" value="P:isoprenoid biosynthetic process"/>
    <property type="evidence" value="ECO:0007669"/>
    <property type="project" value="InterPro"/>
</dbReference>
<dbReference type="PANTHER" id="PTHR12001:SF85">
    <property type="entry name" value="SHORT CHAIN ISOPRENYL DIPHOSPHATE SYNTHASE"/>
    <property type="match status" value="1"/>
</dbReference>
<keyword evidence="5" id="KW-0460">Magnesium</keyword>
<dbReference type="PROSITE" id="PS00723">
    <property type="entry name" value="POLYPRENYL_SYNTHASE_1"/>
    <property type="match status" value="1"/>
</dbReference>
<evidence type="ECO:0000313" key="8">
    <source>
        <dbReference type="Proteomes" id="UP000251241"/>
    </source>
</evidence>
<evidence type="ECO:0000256" key="6">
    <source>
        <dbReference type="RuleBase" id="RU004466"/>
    </source>
</evidence>
<dbReference type="GO" id="GO:0046872">
    <property type="term" value="F:metal ion binding"/>
    <property type="evidence" value="ECO:0007669"/>
    <property type="project" value="UniProtKB-KW"/>
</dbReference>
<dbReference type="PANTHER" id="PTHR12001">
    <property type="entry name" value="GERANYLGERANYL PYROPHOSPHATE SYNTHASE"/>
    <property type="match status" value="1"/>
</dbReference>
<comment type="cofactor">
    <cofactor evidence="1">
        <name>Mg(2+)</name>
        <dbReference type="ChEBI" id="CHEBI:18420"/>
    </cofactor>
</comment>
<protein>
    <submittedName>
        <fullName evidence="7">Heptaprenyl diphosphate synthase component 2</fullName>
        <ecNumber evidence="7">2.5.1.30</ecNumber>
    </submittedName>
</protein>
<evidence type="ECO:0000256" key="4">
    <source>
        <dbReference type="ARBA" id="ARBA00022723"/>
    </source>
</evidence>
<accession>A0A2X2J5B2</accession>
<dbReference type="InterPro" id="IPR008949">
    <property type="entry name" value="Isoprenoid_synthase_dom_sf"/>
</dbReference>
<dbReference type="GO" id="GO:0000010">
    <property type="term" value="F:heptaprenyl diphosphate synthase activity"/>
    <property type="evidence" value="ECO:0007669"/>
    <property type="project" value="UniProtKB-EC"/>
</dbReference>
<dbReference type="AlphaFoldDB" id="A0A2X2J5B2"/>
<dbReference type="EMBL" id="UAUU01000009">
    <property type="protein sequence ID" value="SPZ86996.1"/>
    <property type="molecule type" value="Genomic_DNA"/>
</dbReference>
<dbReference type="PROSITE" id="PS00444">
    <property type="entry name" value="POLYPRENYL_SYNTHASE_2"/>
    <property type="match status" value="1"/>
</dbReference>
<dbReference type="GeneID" id="97182595"/>
<evidence type="ECO:0000256" key="1">
    <source>
        <dbReference type="ARBA" id="ARBA00001946"/>
    </source>
</evidence>
<dbReference type="SUPFAM" id="SSF48576">
    <property type="entry name" value="Terpenoid synthases"/>
    <property type="match status" value="1"/>
</dbReference>
<dbReference type="CDD" id="cd00685">
    <property type="entry name" value="Trans_IPPS_HT"/>
    <property type="match status" value="1"/>
</dbReference>
<dbReference type="Proteomes" id="UP000251241">
    <property type="component" value="Unassembled WGS sequence"/>
</dbReference>
<dbReference type="Gene3D" id="1.10.600.10">
    <property type="entry name" value="Farnesyl Diphosphate Synthase"/>
    <property type="match status" value="1"/>
</dbReference>
<keyword evidence="4" id="KW-0479">Metal-binding</keyword>
<evidence type="ECO:0000256" key="2">
    <source>
        <dbReference type="ARBA" id="ARBA00006706"/>
    </source>
</evidence>